<reference evidence="3" key="1">
    <citation type="submission" date="2014-09" db="EMBL/GenBank/DDBJ databases">
        <authorList>
            <person name="Gomez-Valero L."/>
        </authorList>
    </citation>
    <scope>NUCLEOTIDE SEQUENCE [LARGE SCALE GENOMIC DNA]</scope>
    <source>
        <strain evidence="3">ATCC700992</strain>
    </source>
</reference>
<name>A0A098GAK1_9GAMM</name>
<keyword evidence="3" id="KW-1185">Reference proteome</keyword>
<keyword evidence="1" id="KW-0812">Transmembrane</keyword>
<dbReference type="PROSITE" id="PS00409">
    <property type="entry name" value="PROKAR_NTER_METHYL"/>
    <property type="match status" value="1"/>
</dbReference>
<dbReference type="PANTHER" id="PTHR30093:SF47">
    <property type="entry name" value="TYPE IV PILUS NON-CORE MINOR PILIN PILE"/>
    <property type="match status" value="1"/>
</dbReference>
<sequence>MVATAIKVNEMNNECPKFRKNDMIKEKFNSLKQKSIRLLRILAKGDELREETACGTEVCVQVHEDSSTGAAKQFTPSVEFTKRSIQGFTLVELLITLIIVGILVTIAYPSYKAYLMKSRRSDALQTLTQDQLILERCYSTNFSYSTACGALPAFPQTSTQGFYSITISNLGTSTYTLTATPIGSQAQDTTCANISVNQANARTANNSSNTSQSICWNPT</sequence>
<dbReference type="NCBIfam" id="TIGR02532">
    <property type="entry name" value="IV_pilin_GFxxxE"/>
    <property type="match status" value="1"/>
</dbReference>
<keyword evidence="1" id="KW-1133">Transmembrane helix</keyword>
<keyword evidence="1" id="KW-0472">Membrane</keyword>
<dbReference type="InterPro" id="IPR045584">
    <property type="entry name" value="Pilin-like"/>
</dbReference>
<dbReference type="Gene3D" id="3.30.700.10">
    <property type="entry name" value="Glycoprotein, Type 4 Pilin"/>
    <property type="match status" value="1"/>
</dbReference>
<evidence type="ECO:0000313" key="3">
    <source>
        <dbReference type="Proteomes" id="UP000032430"/>
    </source>
</evidence>
<protein>
    <submittedName>
        <fullName evidence="2">Type-IV pilin (Modular protein)</fullName>
    </submittedName>
</protein>
<dbReference type="Pfam" id="PF07963">
    <property type="entry name" value="N_methyl"/>
    <property type="match status" value="1"/>
</dbReference>
<dbReference type="SUPFAM" id="SSF54523">
    <property type="entry name" value="Pili subunits"/>
    <property type="match status" value="1"/>
</dbReference>
<dbReference type="GO" id="GO:0043683">
    <property type="term" value="P:type IV pilus assembly"/>
    <property type="evidence" value="ECO:0007669"/>
    <property type="project" value="InterPro"/>
</dbReference>
<proteinExistence type="predicted"/>
<dbReference type="PANTHER" id="PTHR30093">
    <property type="entry name" value="GENERAL SECRETION PATHWAY PROTEIN G"/>
    <property type="match status" value="1"/>
</dbReference>
<accession>A0A098GAK1</accession>
<dbReference type="Proteomes" id="UP000032430">
    <property type="component" value="Chromosome I"/>
</dbReference>
<dbReference type="STRING" id="1212491.LFA_3172"/>
<dbReference type="EMBL" id="LN614827">
    <property type="protein sequence ID" value="CEG58510.1"/>
    <property type="molecule type" value="Genomic_DNA"/>
</dbReference>
<dbReference type="InterPro" id="IPR012902">
    <property type="entry name" value="N_methyl_site"/>
</dbReference>
<dbReference type="InterPro" id="IPR031982">
    <property type="entry name" value="PilE-like"/>
</dbReference>
<gene>
    <name evidence="2" type="ORF">LFA_3172</name>
</gene>
<dbReference type="Pfam" id="PF16732">
    <property type="entry name" value="ComP_DUS"/>
    <property type="match status" value="1"/>
</dbReference>
<dbReference type="AlphaFoldDB" id="A0A098GAK1"/>
<feature type="transmembrane region" description="Helical" evidence="1">
    <location>
        <begin position="90"/>
        <end position="111"/>
    </location>
</feature>
<evidence type="ECO:0000313" key="2">
    <source>
        <dbReference type="EMBL" id="CEG58510.1"/>
    </source>
</evidence>
<dbReference type="HOGENOM" id="CLU_1260120_0_0_6"/>
<evidence type="ECO:0000256" key="1">
    <source>
        <dbReference type="SAM" id="Phobius"/>
    </source>
</evidence>
<dbReference type="KEGG" id="lfa:LFA_3172"/>
<organism evidence="2 3">
    <name type="scientific">Legionella fallonii LLAP-10</name>
    <dbReference type="NCBI Taxonomy" id="1212491"/>
    <lineage>
        <taxon>Bacteria</taxon>
        <taxon>Pseudomonadati</taxon>
        <taxon>Pseudomonadota</taxon>
        <taxon>Gammaproteobacteria</taxon>
        <taxon>Legionellales</taxon>
        <taxon>Legionellaceae</taxon>
        <taxon>Legionella</taxon>
    </lineage>
</organism>